<evidence type="ECO:0000256" key="1">
    <source>
        <dbReference type="SAM" id="MobiDB-lite"/>
    </source>
</evidence>
<protein>
    <submittedName>
        <fullName evidence="2">Uncharacterized protein</fullName>
    </submittedName>
</protein>
<gene>
    <name evidence="2" type="ORF">SKAU_G00230230</name>
</gene>
<dbReference type="EMBL" id="JAINUF010000008">
    <property type="protein sequence ID" value="KAJ8351547.1"/>
    <property type="molecule type" value="Genomic_DNA"/>
</dbReference>
<dbReference type="AlphaFoldDB" id="A0A9Q1F5F7"/>
<feature type="region of interest" description="Disordered" evidence="1">
    <location>
        <begin position="1"/>
        <end position="29"/>
    </location>
</feature>
<proteinExistence type="predicted"/>
<accession>A0A9Q1F5F7</accession>
<name>A0A9Q1F5F7_SYNKA</name>
<dbReference type="OrthoDB" id="9068259at2759"/>
<organism evidence="2 3">
    <name type="scientific">Synaphobranchus kaupii</name>
    <name type="common">Kaup's arrowtooth eel</name>
    <dbReference type="NCBI Taxonomy" id="118154"/>
    <lineage>
        <taxon>Eukaryota</taxon>
        <taxon>Metazoa</taxon>
        <taxon>Chordata</taxon>
        <taxon>Craniata</taxon>
        <taxon>Vertebrata</taxon>
        <taxon>Euteleostomi</taxon>
        <taxon>Actinopterygii</taxon>
        <taxon>Neopterygii</taxon>
        <taxon>Teleostei</taxon>
        <taxon>Anguilliformes</taxon>
        <taxon>Synaphobranchidae</taxon>
        <taxon>Synaphobranchus</taxon>
    </lineage>
</organism>
<comment type="caution">
    <text evidence="2">The sequence shown here is derived from an EMBL/GenBank/DDBJ whole genome shotgun (WGS) entry which is preliminary data.</text>
</comment>
<reference evidence="2" key="1">
    <citation type="journal article" date="2023" name="Science">
        <title>Genome structures resolve the early diversification of teleost fishes.</title>
        <authorList>
            <person name="Parey E."/>
            <person name="Louis A."/>
            <person name="Montfort J."/>
            <person name="Bouchez O."/>
            <person name="Roques C."/>
            <person name="Iampietro C."/>
            <person name="Lluch J."/>
            <person name="Castinel A."/>
            <person name="Donnadieu C."/>
            <person name="Desvignes T."/>
            <person name="Floi Bucao C."/>
            <person name="Jouanno E."/>
            <person name="Wen M."/>
            <person name="Mejri S."/>
            <person name="Dirks R."/>
            <person name="Jansen H."/>
            <person name="Henkel C."/>
            <person name="Chen W.J."/>
            <person name="Zahm M."/>
            <person name="Cabau C."/>
            <person name="Klopp C."/>
            <person name="Thompson A.W."/>
            <person name="Robinson-Rechavi M."/>
            <person name="Braasch I."/>
            <person name="Lecointre G."/>
            <person name="Bobe J."/>
            <person name="Postlethwait J.H."/>
            <person name="Berthelot C."/>
            <person name="Roest Crollius H."/>
            <person name="Guiguen Y."/>
        </authorList>
    </citation>
    <scope>NUCLEOTIDE SEQUENCE</scope>
    <source>
        <strain evidence="2">WJC10195</strain>
    </source>
</reference>
<dbReference type="Proteomes" id="UP001152622">
    <property type="component" value="Chromosome 8"/>
</dbReference>
<sequence>MEASKRTGSTAMVLESTKPKKPRPLSKQLHDRSCAKTRVNLGLAFERWRMLRAQKAFKTDARLAHFLLNRAAHCTETALLSITEGLQSATESPLSSILILLDPSAAFHIIDHIFLSILTSPGISSTALDVDVTWRCNGDM</sequence>
<keyword evidence="3" id="KW-1185">Reference proteome</keyword>
<feature type="compositionally biased region" description="Polar residues" evidence="1">
    <location>
        <begin position="1"/>
        <end position="10"/>
    </location>
</feature>
<evidence type="ECO:0000313" key="2">
    <source>
        <dbReference type="EMBL" id="KAJ8351547.1"/>
    </source>
</evidence>
<evidence type="ECO:0000313" key="3">
    <source>
        <dbReference type="Proteomes" id="UP001152622"/>
    </source>
</evidence>